<evidence type="ECO:0000313" key="7">
    <source>
        <dbReference type="EMBL" id="TCC85863.1"/>
    </source>
</evidence>
<dbReference type="SUPFAM" id="SSF88946">
    <property type="entry name" value="Sigma2 domain of RNA polymerase sigma factors"/>
    <property type="match status" value="1"/>
</dbReference>
<dbReference type="EMBL" id="SWDX01000001">
    <property type="protein sequence ID" value="TKC64994.1"/>
    <property type="molecule type" value="Genomic_DNA"/>
</dbReference>
<dbReference type="Gene3D" id="1.10.10.10">
    <property type="entry name" value="Winged helix-like DNA-binding domain superfamily/Winged helix DNA-binding domain"/>
    <property type="match status" value="1"/>
</dbReference>
<dbReference type="GO" id="GO:0003677">
    <property type="term" value="F:DNA binding"/>
    <property type="evidence" value="ECO:0007669"/>
    <property type="project" value="InterPro"/>
</dbReference>
<organism evidence="8 10">
    <name type="scientific">Pedobacter hiemivivus</name>
    <dbReference type="NCBI Taxonomy" id="2530454"/>
    <lineage>
        <taxon>Bacteria</taxon>
        <taxon>Pseudomonadati</taxon>
        <taxon>Bacteroidota</taxon>
        <taxon>Sphingobacteriia</taxon>
        <taxon>Sphingobacteriales</taxon>
        <taxon>Sphingobacteriaceae</taxon>
        <taxon>Pedobacter</taxon>
    </lineage>
</organism>
<accession>A0A4R0MHP2</accession>
<dbReference type="NCBIfam" id="TIGR02985">
    <property type="entry name" value="Sig70_bacteroi1"/>
    <property type="match status" value="1"/>
</dbReference>
<dbReference type="OrthoDB" id="659569at2"/>
<dbReference type="RefSeq" id="WP_131612421.1">
    <property type="nucleotide sequence ID" value="NZ_SJSM01000030.1"/>
</dbReference>
<dbReference type="InterPro" id="IPR039425">
    <property type="entry name" value="RNA_pol_sigma-70-like"/>
</dbReference>
<keyword evidence="4" id="KW-0804">Transcription</keyword>
<keyword evidence="2" id="KW-0805">Transcription regulation</keyword>
<dbReference type="InterPro" id="IPR014284">
    <property type="entry name" value="RNA_pol_sigma-70_dom"/>
</dbReference>
<dbReference type="InterPro" id="IPR036388">
    <property type="entry name" value="WH-like_DNA-bd_sf"/>
</dbReference>
<dbReference type="InterPro" id="IPR013324">
    <property type="entry name" value="RNA_pol_sigma_r3/r4-like"/>
</dbReference>
<sequence>MSSKINCVVEDERLFHLLCEGDRAAFDQIYNLYWNQLFLYVVKAIRDKDAAQDIVQEIFVSLWLRRKEINTKGTLSGYLFTAARFKGINFIQDHLNKSKHAENLASYLVERQDVVNEEFAARELNAIIDVEIEKLPAKMKEVFVLSRKENLSYKEISEKLNISDKTVKKQISNALKHFKLVLYNDSTFQITFFILFHLLNS</sequence>
<dbReference type="Pfam" id="PF08281">
    <property type="entry name" value="Sigma70_r4_2"/>
    <property type="match status" value="1"/>
</dbReference>
<evidence type="ECO:0000256" key="1">
    <source>
        <dbReference type="ARBA" id="ARBA00010641"/>
    </source>
</evidence>
<evidence type="ECO:0000256" key="3">
    <source>
        <dbReference type="ARBA" id="ARBA00023082"/>
    </source>
</evidence>
<evidence type="ECO:0000259" key="5">
    <source>
        <dbReference type="Pfam" id="PF04542"/>
    </source>
</evidence>
<dbReference type="Gene3D" id="1.10.1740.10">
    <property type="match status" value="1"/>
</dbReference>
<gene>
    <name evidence="7" type="ORF">EZ444_24725</name>
    <name evidence="8" type="ORF">FBD94_00070</name>
</gene>
<dbReference type="InterPro" id="IPR013325">
    <property type="entry name" value="RNA_pol_sigma_r2"/>
</dbReference>
<comment type="caution">
    <text evidence="8">The sequence shown here is derived from an EMBL/GenBank/DDBJ whole genome shotgun (WGS) entry which is preliminary data.</text>
</comment>
<accession>A0A4U1GLW5</accession>
<dbReference type="PANTHER" id="PTHR43133:SF46">
    <property type="entry name" value="RNA POLYMERASE SIGMA-70 FACTOR ECF SUBFAMILY"/>
    <property type="match status" value="1"/>
</dbReference>
<protein>
    <submittedName>
        <fullName evidence="8">RNA polymerase sigma-70 factor</fullName>
    </submittedName>
</protein>
<feature type="domain" description="RNA polymerase sigma factor 70 region 4 type 2" evidence="6">
    <location>
        <begin position="128"/>
        <end position="177"/>
    </location>
</feature>
<dbReference type="AlphaFoldDB" id="A0A4U1GLW5"/>
<evidence type="ECO:0000259" key="6">
    <source>
        <dbReference type="Pfam" id="PF08281"/>
    </source>
</evidence>
<evidence type="ECO:0000256" key="4">
    <source>
        <dbReference type="ARBA" id="ARBA00023163"/>
    </source>
</evidence>
<feature type="domain" description="RNA polymerase sigma-70 region 2" evidence="5">
    <location>
        <begin position="35"/>
        <end position="93"/>
    </location>
</feature>
<name>A0A4U1GLW5_9SPHI</name>
<dbReference type="InterPro" id="IPR014327">
    <property type="entry name" value="RNA_pol_sigma70_bacteroid"/>
</dbReference>
<proteinExistence type="inferred from homology"/>
<dbReference type="NCBIfam" id="TIGR02937">
    <property type="entry name" value="sigma70-ECF"/>
    <property type="match status" value="1"/>
</dbReference>
<evidence type="ECO:0000256" key="2">
    <source>
        <dbReference type="ARBA" id="ARBA00023015"/>
    </source>
</evidence>
<dbReference type="GO" id="GO:0016987">
    <property type="term" value="F:sigma factor activity"/>
    <property type="evidence" value="ECO:0007669"/>
    <property type="project" value="UniProtKB-KW"/>
</dbReference>
<evidence type="ECO:0000313" key="10">
    <source>
        <dbReference type="Proteomes" id="UP000309594"/>
    </source>
</evidence>
<evidence type="ECO:0000313" key="8">
    <source>
        <dbReference type="EMBL" id="TKC64994.1"/>
    </source>
</evidence>
<dbReference type="Pfam" id="PF04542">
    <property type="entry name" value="Sigma70_r2"/>
    <property type="match status" value="1"/>
</dbReference>
<comment type="similarity">
    <text evidence="1">Belongs to the sigma-70 factor family. ECF subfamily.</text>
</comment>
<dbReference type="InterPro" id="IPR013249">
    <property type="entry name" value="RNA_pol_sigma70_r4_t2"/>
</dbReference>
<dbReference type="InterPro" id="IPR007627">
    <property type="entry name" value="RNA_pol_sigma70_r2"/>
</dbReference>
<dbReference type="CDD" id="cd06171">
    <property type="entry name" value="Sigma70_r4"/>
    <property type="match status" value="1"/>
</dbReference>
<dbReference type="GO" id="GO:0006352">
    <property type="term" value="P:DNA-templated transcription initiation"/>
    <property type="evidence" value="ECO:0007669"/>
    <property type="project" value="InterPro"/>
</dbReference>
<dbReference type="Proteomes" id="UP000291117">
    <property type="component" value="Unassembled WGS sequence"/>
</dbReference>
<dbReference type="EMBL" id="SJSM01000030">
    <property type="protein sequence ID" value="TCC85863.1"/>
    <property type="molecule type" value="Genomic_DNA"/>
</dbReference>
<dbReference type="Proteomes" id="UP000309594">
    <property type="component" value="Unassembled WGS sequence"/>
</dbReference>
<evidence type="ECO:0000313" key="9">
    <source>
        <dbReference type="Proteomes" id="UP000291117"/>
    </source>
</evidence>
<dbReference type="PANTHER" id="PTHR43133">
    <property type="entry name" value="RNA POLYMERASE ECF-TYPE SIGMA FACTO"/>
    <property type="match status" value="1"/>
</dbReference>
<reference evidence="7 9" key="1">
    <citation type="submission" date="2019-02" db="EMBL/GenBank/DDBJ databases">
        <title>Pedobacter sp. RP-3-8 sp. nov., isolated from Arctic soil.</title>
        <authorList>
            <person name="Dahal R.H."/>
        </authorList>
    </citation>
    <scope>NUCLEOTIDE SEQUENCE [LARGE SCALE GENOMIC DNA]</scope>
    <source>
        <strain evidence="7 9">RP-3-8</strain>
    </source>
</reference>
<dbReference type="SUPFAM" id="SSF88659">
    <property type="entry name" value="Sigma3 and sigma4 domains of RNA polymerase sigma factors"/>
    <property type="match status" value="1"/>
</dbReference>
<reference evidence="8 10" key="2">
    <citation type="submission" date="2019-04" db="EMBL/GenBank/DDBJ databases">
        <title>Pedobacter sp. RP-1-16 sp. nov., isolated from Arctic soil.</title>
        <authorList>
            <person name="Dahal R.H."/>
            <person name="Kim D.-U."/>
        </authorList>
    </citation>
    <scope>NUCLEOTIDE SEQUENCE [LARGE SCALE GENOMIC DNA]</scope>
    <source>
        <strain evidence="8 10">RP-1-16</strain>
    </source>
</reference>
<keyword evidence="3" id="KW-0731">Sigma factor</keyword>
<keyword evidence="9" id="KW-1185">Reference proteome</keyword>